<protein>
    <recommendedName>
        <fullName evidence="3">Aminoglycoside phosphotransferase domain-containing protein</fullName>
    </recommendedName>
</protein>
<keyword evidence="2" id="KW-1185">Reference proteome</keyword>
<proteinExistence type="predicted"/>
<dbReference type="AlphaFoldDB" id="A0A917WTA4"/>
<dbReference type="InterPro" id="IPR047175">
    <property type="entry name" value="CotS-like"/>
</dbReference>
<sequence length="322" mass="38653">MNSKSRDDSIKSRLASFLQQEGGMIIVLIKQIKYPIFKITTDSNKSFVLKGYKQFETIKKQWLFFSHIEESCIVGFNKFPNQKKYIKGFGYYWVLQPYIVANRLDYNKEVDRVAAWKTIDRFHTVINGLSISSITSKISIQEKWQKRLDKWRQSKVVLEKYNNLALYVEIEQLMLDRINYYQLLNQPKIEEKSLYRSNWIHGDVASHNFLRDNSNNIYMIDFDLVAQAPSLYDYMQLGQRFIPYIEYDLDRLCTYIDRCSLEDWRLLLIGISIPTDLIREWWYYMMHPRTDKQVRAYIQEFSEAWELRKKFVADVDAMIKFS</sequence>
<dbReference type="Gene3D" id="3.90.1200.10">
    <property type="match status" value="1"/>
</dbReference>
<gene>
    <name evidence="1" type="ORF">GCM10011351_11620</name>
</gene>
<reference evidence="1" key="1">
    <citation type="journal article" date="2014" name="Int. J. Syst. Evol. Microbiol.">
        <title>Complete genome sequence of Corynebacterium casei LMG S-19264T (=DSM 44701T), isolated from a smear-ripened cheese.</title>
        <authorList>
            <consortium name="US DOE Joint Genome Institute (JGI-PGF)"/>
            <person name="Walter F."/>
            <person name="Albersmeier A."/>
            <person name="Kalinowski J."/>
            <person name="Ruckert C."/>
        </authorList>
    </citation>
    <scope>NUCLEOTIDE SEQUENCE</scope>
    <source>
        <strain evidence="1">CGMCC 1.6333</strain>
    </source>
</reference>
<evidence type="ECO:0000313" key="2">
    <source>
        <dbReference type="Proteomes" id="UP000618460"/>
    </source>
</evidence>
<accession>A0A917WTA4</accession>
<dbReference type="PANTHER" id="PTHR39179:SF3">
    <property type="entry name" value="COTS-RELATED PROTEIN"/>
    <property type="match status" value="1"/>
</dbReference>
<evidence type="ECO:0000313" key="1">
    <source>
        <dbReference type="EMBL" id="GGM27418.1"/>
    </source>
</evidence>
<comment type="caution">
    <text evidence="1">The sequence shown here is derived from an EMBL/GenBank/DDBJ whole genome shotgun (WGS) entry which is preliminary data.</text>
</comment>
<dbReference type="SUPFAM" id="SSF56112">
    <property type="entry name" value="Protein kinase-like (PK-like)"/>
    <property type="match status" value="1"/>
</dbReference>
<reference evidence="1" key="2">
    <citation type="submission" date="2020-09" db="EMBL/GenBank/DDBJ databases">
        <authorList>
            <person name="Sun Q."/>
            <person name="Zhou Y."/>
        </authorList>
    </citation>
    <scope>NUCLEOTIDE SEQUENCE</scope>
    <source>
        <strain evidence="1">CGMCC 1.6333</strain>
    </source>
</reference>
<organism evidence="1 2">
    <name type="scientific">Paraliobacillus quinghaiensis</name>
    <dbReference type="NCBI Taxonomy" id="470815"/>
    <lineage>
        <taxon>Bacteria</taxon>
        <taxon>Bacillati</taxon>
        <taxon>Bacillota</taxon>
        <taxon>Bacilli</taxon>
        <taxon>Bacillales</taxon>
        <taxon>Bacillaceae</taxon>
        <taxon>Paraliobacillus</taxon>
    </lineage>
</organism>
<evidence type="ECO:0008006" key="3">
    <source>
        <dbReference type="Google" id="ProtNLM"/>
    </source>
</evidence>
<name>A0A917WTA4_9BACI</name>
<dbReference type="Proteomes" id="UP000618460">
    <property type="component" value="Unassembled WGS sequence"/>
</dbReference>
<dbReference type="GO" id="GO:0042601">
    <property type="term" value="C:endospore-forming forespore"/>
    <property type="evidence" value="ECO:0007669"/>
    <property type="project" value="TreeGrafter"/>
</dbReference>
<dbReference type="PANTHER" id="PTHR39179">
    <property type="entry name" value="SPORE COAT PROTEIN I"/>
    <property type="match status" value="1"/>
</dbReference>
<dbReference type="InterPro" id="IPR011009">
    <property type="entry name" value="Kinase-like_dom_sf"/>
</dbReference>
<dbReference type="EMBL" id="BMLG01000003">
    <property type="protein sequence ID" value="GGM27418.1"/>
    <property type="molecule type" value="Genomic_DNA"/>
</dbReference>